<dbReference type="EMBL" id="JAPDMQ010000003">
    <property type="protein sequence ID" value="KAK0541167.1"/>
    <property type="molecule type" value="Genomic_DNA"/>
</dbReference>
<sequence>MYSTNPVIDDRFPSSARRAAPADLCQDPSPRAARRDGDKSISDLDREVVEMHRVIKPSGLVFYRSAAKRPWYNQRFEKAGFKVEPVHIRETGQPTDNVNMYAAFWKATKIE</sequence>
<proteinExistence type="predicted"/>
<dbReference type="PANTHER" id="PTHR47473:SF1">
    <property type="entry name" value="METHYLTRANSFERASE DOMAIN-CONTAINING PROTEIN"/>
    <property type="match status" value="1"/>
</dbReference>
<reference evidence="2" key="1">
    <citation type="journal article" date="2023" name="PhytoFront">
        <title>Draft Genome Resources of Seven Strains of Tilletia horrida, Causal Agent of Kernel Smut of Rice.</title>
        <authorList>
            <person name="Khanal S."/>
            <person name="Antony Babu S."/>
            <person name="Zhou X.G."/>
        </authorList>
    </citation>
    <scope>NUCLEOTIDE SEQUENCE</scope>
    <source>
        <strain evidence="2">TX3</strain>
    </source>
</reference>
<dbReference type="InterPro" id="IPR021829">
    <property type="entry name" value="DUF3419"/>
</dbReference>
<comment type="caution">
    <text evidence="2">The sequence shown here is derived from an EMBL/GenBank/DDBJ whole genome shotgun (WGS) entry which is preliminary data.</text>
</comment>
<protein>
    <submittedName>
        <fullName evidence="2">Uncharacterized protein</fullName>
    </submittedName>
</protein>
<evidence type="ECO:0000256" key="1">
    <source>
        <dbReference type="SAM" id="MobiDB-lite"/>
    </source>
</evidence>
<keyword evidence="3" id="KW-1185">Reference proteome</keyword>
<name>A0AAN6JUF7_9BASI</name>
<dbReference type="Pfam" id="PF11899">
    <property type="entry name" value="DUF3419"/>
    <property type="match status" value="1"/>
</dbReference>
<accession>A0AAN6JUF7</accession>
<feature type="region of interest" description="Disordered" evidence="1">
    <location>
        <begin position="1"/>
        <end position="42"/>
    </location>
</feature>
<evidence type="ECO:0000313" key="2">
    <source>
        <dbReference type="EMBL" id="KAK0541167.1"/>
    </source>
</evidence>
<dbReference type="AlphaFoldDB" id="A0AAN6JUF7"/>
<dbReference type="Proteomes" id="UP001176521">
    <property type="component" value="Unassembled WGS sequence"/>
</dbReference>
<organism evidence="2 3">
    <name type="scientific">Tilletia horrida</name>
    <dbReference type="NCBI Taxonomy" id="155126"/>
    <lineage>
        <taxon>Eukaryota</taxon>
        <taxon>Fungi</taxon>
        <taxon>Dikarya</taxon>
        <taxon>Basidiomycota</taxon>
        <taxon>Ustilaginomycotina</taxon>
        <taxon>Exobasidiomycetes</taxon>
        <taxon>Tilletiales</taxon>
        <taxon>Tilletiaceae</taxon>
        <taxon>Tilletia</taxon>
    </lineage>
</organism>
<feature type="compositionally biased region" description="Basic and acidic residues" evidence="1">
    <location>
        <begin position="33"/>
        <end position="42"/>
    </location>
</feature>
<feature type="compositionally biased region" description="Low complexity" evidence="1">
    <location>
        <begin position="13"/>
        <end position="22"/>
    </location>
</feature>
<gene>
    <name evidence="2" type="ORF">OC842_000126</name>
</gene>
<dbReference type="PANTHER" id="PTHR47473">
    <property type="entry name" value="BTA1P"/>
    <property type="match status" value="1"/>
</dbReference>
<evidence type="ECO:0000313" key="3">
    <source>
        <dbReference type="Proteomes" id="UP001176521"/>
    </source>
</evidence>